<dbReference type="InterPro" id="IPR039311">
    <property type="entry name" value="FAM187A/B"/>
</dbReference>
<dbReference type="AlphaFoldDB" id="A0AAE0UUE7"/>
<evidence type="ECO:0000256" key="5">
    <source>
        <dbReference type="ARBA" id="ARBA00022989"/>
    </source>
</evidence>
<comment type="caution">
    <text evidence="10">The sequence shown here is derived from an EMBL/GenBank/DDBJ whole genome shotgun (WGS) entry which is preliminary data.</text>
</comment>
<dbReference type="InterPro" id="IPR031733">
    <property type="entry name" value="Dynein_attach_N"/>
</dbReference>
<gene>
    <name evidence="10" type="ORF">QTP70_033629</name>
</gene>
<dbReference type="SMART" id="SM00409">
    <property type="entry name" value="IG"/>
    <property type="match status" value="2"/>
</dbReference>
<evidence type="ECO:0000313" key="10">
    <source>
        <dbReference type="EMBL" id="KAK3520832.1"/>
    </source>
</evidence>
<evidence type="ECO:0000256" key="4">
    <source>
        <dbReference type="ARBA" id="ARBA00022729"/>
    </source>
</evidence>
<evidence type="ECO:0000256" key="2">
    <source>
        <dbReference type="ARBA" id="ARBA00008727"/>
    </source>
</evidence>
<evidence type="ECO:0000256" key="6">
    <source>
        <dbReference type="ARBA" id="ARBA00023136"/>
    </source>
</evidence>
<evidence type="ECO:0000256" key="3">
    <source>
        <dbReference type="ARBA" id="ARBA00022692"/>
    </source>
</evidence>
<dbReference type="Gene3D" id="2.60.40.10">
    <property type="entry name" value="Immunoglobulins"/>
    <property type="match status" value="2"/>
</dbReference>
<dbReference type="SUPFAM" id="SSF48726">
    <property type="entry name" value="Immunoglobulin"/>
    <property type="match status" value="2"/>
</dbReference>
<keyword evidence="4" id="KW-0732">Signal</keyword>
<accession>A0AAE0UUE7</accession>
<keyword evidence="3 8" id="KW-0812">Transmembrane</keyword>
<dbReference type="GO" id="GO:0016020">
    <property type="term" value="C:membrane"/>
    <property type="evidence" value="ECO:0007669"/>
    <property type="project" value="UniProtKB-SubCell"/>
</dbReference>
<keyword evidence="7" id="KW-0325">Glycoprotein</keyword>
<dbReference type="Pfam" id="PF15867">
    <property type="entry name" value="Dynein_attach_N"/>
    <property type="match status" value="1"/>
</dbReference>
<dbReference type="InterPro" id="IPR036179">
    <property type="entry name" value="Ig-like_dom_sf"/>
</dbReference>
<evidence type="ECO:0000256" key="1">
    <source>
        <dbReference type="ARBA" id="ARBA00004479"/>
    </source>
</evidence>
<evidence type="ECO:0000256" key="7">
    <source>
        <dbReference type="ARBA" id="ARBA00023180"/>
    </source>
</evidence>
<dbReference type="PANTHER" id="PTHR32178">
    <property type="entry name" value="FAM187"/>
    <property type="match status" value="1"/>
</dbReference>
<dbReference type="PROSITE" id="PS50835">
    <property type="entry name" value="IG_LIKE"/>
    <property type="match status" value="1"/>
</dbReference>
<keyword evidence="11" id="KW-1185">Reference proteome</keyword>
<dbReference type="Pfam" id="PF07686">
    <property type="entry name" value="V-set"/>
    <property type="match status" value="1"/>
</dbReference>
<dbReference type="InterPro" id="IPR007110">
    <property type="entry name" value="Ig-like_dom"/>
</dbReference>
<evidence type="ECO:0000259" key="9">
    <source>
        <dbReference type="PROSITE" id="PS50835"/>
    </source>
</evidence>
<feature type="transmembrane region" description="Helical" evidence="8">
    <location>
        <begin position="652"/>
        <end position="678"/>
    </location>
</feature>
<evidence type="ECO:0000313" key="11">
    <source>
        <dbReference type="Proteomes" id="UP001274896"/>
    </source>
</evidence>
<dbReference type="SMART" id="SM00406">
    <property type="entry name" value="IGv"/>
    <property type="match status" value="1"/>
</dbReference>
<dbReference type="Proteomes" id="UP001274896">
    <property type="component" value="Unassembled WGS sequence"/>
</dbReference>
<reference evidence="10" key="1">
    <citation type="submission" date="2023-06" db="EMBL/GenBank/DDBJ databases">
        <title>Male Hemibagrus guttatus genome.</title>
        <authorList>
            <person name="Bian C."/>
        </authorList>
    </citation>
    <scope>NUCLEOTIDE SEQUENCE</scope>
    <source>
        <strain evidence="10">Male_cb2023</strain>
        <tissue evidence="10">Muscle</tissue>
    </source>
</reference>
<keyword evidence="6 8" id="KW-0472">Membrane</keyword>
<comment type="subcellular location">
    <subcellularLocation>
        <location evidence="1">Membrane</location>
        <topology evidence="1">Single-pass type I membrane protein</topology>
    </subcellularLocation>
</comment>
<proteinExistence type="inferred from homology"/>
<sequence>MEKCDIIDFSALEKELGRAIEADKKYQRENEAKFRAIHQKVGTYEEFRDIVQASHLKPLEKKDKNTPRKQPWNPISAVNTQLTHTSADSLQSVLSESQPRSESEFSRDWRRFRGCSVEKYALLLRLGGDNLREIFHTEVSFGLLGEFLQVLSECFRPGDEVAVTGVLQGLSLTGRFGLSVSLLSEDERRACQRLFYNLLETPPNLAQREGSAACEEQTEENIRDLMAKYGLRFHEELVGGTKRMSCDTTTSLQFCDSKHSNLQIKTLLLTKRRGCDWTMSPEVFFLTLCPLLLSAYQAPEDKEDIFTSRSCPAFLVFDNAAYVADMTVELPCHCKPADVLSVVWYYQKHLGPENAKVLTDFSGTAIMDSSKVGSEVNLRERFSIRLFSLLIFRAQQDDSGHYVCGTASGQFFYGYDVDVQAARNVLFPWNVGQRAELESSPSESFRVFTSYWSWSVCDRCDVPGEQVRVGLCYVMSEYLQVRYLREISNVTSCGSSAVPPHFGLSGADHGAELSVRSCESFCPPKPPLNPQRQSLLEFLGYDNPASPELQVYYHNHQTNTDLILSCPKARPQHAVAWDKGSTALYRSQYMEAVDPSARVFIDLGQHLHFRPVRMEDKGTYYCWIQGRKTAEIRLGVYTRLGRQHSISDPESLFGLSVILLCYAVLTAVFLLVITARFIHDLITEPRASH</sequence>
<feature type="domain" description="Ig-like" evidence="9">
    <location>
        <begin position="547"/>
        <end position="633"/>
    </location>
</feature>
<name>A0AAE0UUE7_9TELE</name>
<keyword evidence="5 8" id="KW-1133">Transmembrane helix</keyword>
<dbReference type="PANTHER" id="PTHR32178:SF7">
    <property type="entry name" value="IG-LIKE V-TYPE DOMAIN-CONTAINING PROTEIN FAM187A"/>
    <property type="match status" value="1"/>
</dbReference>
<organism evidence="10 11">
    <name type="scientific">Hemibagrus guttatus</name>
    <dbReference type="NCBI Taxonomy" id="175788"/>
    <lineage>
        <taxon>Eukaryota</taxon>
        <taxon>Metazoa</taxon>
        <taxon>Chordata</taxon>
        <taxon>Craniata</taxon>
        <taxon>Vertebrata</taxon>
        <taxon>Euteleostomi</taxon>
        <taxon>Actinopterygii</taxon>
        <taxon>Neopterygii</taxon>
        <taxon>Teleostei</taxon>
        <taxon>Ostariophysi</taxon>
        <taxon>Siluriformes</taxon>
        <taxon>Bagridae</taxon>
        <taxon>Hemibagrus</taxon>
    </lineage>
</organism>
<dbReference type="InterPro" id="IPR025986">
    <property type="entry name" value="RPAP3-like_C"/>
</dbReference>
<dbReference type="InterPro" id="IPR013106">
    <property type="entry name" value="Ig_V-set"/>
</dbReference>
<dbReference type="InterPro" id="IPR013783">
    <property type="entry name" value="Ig-like_fold"/>
</dbReference>
<protein>
    <recommendedName>
        <fullName evidence="9">Ig-like domain-containing protein</fullName>
    </recommendedName>
</protein>
<dbReference type="Pfam" id="PF13877">
    <property type="entry name" value="RPAP3_C"/>
    <property type="match status" value="1"/>
</dbReference>
<evidence type="ECO:0000256" key="8">
    <source>
        <dbReference type="SAM" id="Phobius"/>
    </source>
</evidence>
<comment type="similarity">
    <text evidence="2">Belongs to the FAM187 family.</text>
</comment>
<dbReference type="EMBL" id="JAUCMX010000016">
    <property type="protein sequence ID" value="KAK3520832.1"/>
    <property type="molecule type" value="Genomic_DNA"/>
</dbReference>
<dbReference type="InterPro" id="IPR003599">
    <property type="entry name" value="Ig_sub"/>
</dbReference>